<protein>
    <submittedName>
        <fullName evidence="1">Uncharacterized protein</fullName>
    </submittedName>
</protein>
<evidence type="ECO:0000313" key="2">
    <source>
        <dbReference type="Proteomes" id="UP000290567"/>
    </source>
</evidence>
<comment type="caution">
    <text evidence="1">The sequence shown here is derived from an EMBL/GenBank/DDBJ whole genome shotgun (WGS) entry which is preliminary data.</text>
</comment>
<proteinExistence type="predicted"/>
<dbReference type="OrthoDB" id="2194814at2"/>
<organism evidence="1 2">
    <name type="scientific">Enterococcus florum</name>
    <dbReference type="NCBI Taxonomy" id="2480627"/>
    <lineage>
        <taxon>Bacteria</taxon>
        <taxon>Bacillati</taxon>
        <taxon>Bacillota</taxon>
        <taxon>Bacilli</taxon>
        <taxon>Lactobacillales</taxon>
        <taxon>Enterococcaceae</taxon>
        <taxon>Enterococcus</taxon>
    </lineage>
</organism>
<gene>
    <name evidence="1" type="ORF">NRIC_29710</name>
</gene>
<dbReference type="Proteomes" id="UP000290567">
    <property type="component" value="Unassembled WGS sequence"/>
</dbReference>
<name>A0A4P5PAT3_9ENTE</name>
<keyword evidence="2" id="KW-1185">Reference proteome</keyword>
<dbReference type="AlphaFoldDB" id="A0A4P5PAT3"/>
<dbReference type="EMBL" id="BJCC01000027">
    <property type="protein sequence ID" value="GCF95080.1"/>
    <property type="molecule type" value="Genomic_DNA"/>
</dbReference>
<reference evidence="2" key="1">
    <citation type="submission" date="2019-02" db="EMBL/GenBank/DDBJ databases">
        <title>Draft genome sequence of Enterococcus sp. Gos25-1.</title>
        <authorList>
            <person name="Tanaka N."/>
            <person name="Shiwa Y."/>
            <person name="Fujita N."/>
        </authorList>
    </citation>
    <scope>NUCLEOTIDE SEQUENCE [LARGE SCALE GENOMIC DNA]</scope>
    <source>
        <strain evidence="2">Gos25-1</strain>
    </source>
</reference>
<dbReference type="RefSeq" id="WP_146623482.1">
    <property type="nucleotide sequence ID" value="NZ_BJCC01000027.1"/>
</dbReference>
<sequence length="127" mass="15505">MSNPLFNQHQLFHLKRQTIEKRLTAYFNETRDKKMTIKYLVALQIRDQLSEDDFSFVLKELVRHLLLETKSTRALRRYYMYFQTYFSAEEWQKVTLHLFPLKQFVLEKVHAVRLFLVKCHPHVFSLP</sequence>
<evidence type="ECO:0000313" key="1">
    <source>
        <dbReference type="EMBL" id="GCF95080.1"/>
    </source>
</evidence>
<accession>A0A4P5PAT3</accession>